<evidence type="ECO:0000256" key="1">
    <source>
        <dbReference type="ARBA" id="ARBA00022723"/>
    </source>
</evidence>
<dbReference type="Gene3D" id="3.90.180.10">
    <property type="entry name" value="Medium-chain alcohol dehydrogenases, catalytic domain"/>
    <property type="match status" value="1"/>
</dbReference>
<dbReference type="Proteomes" id="UP000230790">
    <property type="component" value="Unassembled WGS sequence"/>
</dbReference>
<dbReference type="InterPro" id="IPR036291">
    <property type="entry name" value="NAD(P)-bd_dom_sf"/>
</dbReference>
<dbReference type="GO" id="GO:0016491">
    <property type="term" value="F:oxidoreductase activity"/>
    <property type="evidence" value="ECO:0007669"/>
    <property type="project" value="UniProtKB-KW"/>
</dbReference>
<evidence type="ECO:0000259" key="4">
    <source>
        <dbReference type="SMART" id="SM00829"/>
    </source>
</evidence>
<dbReference type="InterPro" id="IPR011032">
    <property type="entry name" value="GroES-like_sf"/>
</dbReference>
<organism evidence="5 6">
    <name type="scientific">Candidatus Thermofonsia Clade 3 bacterium</name>
    <dbReference type="NCBI Taxonomy" id="2364212"/>
    <lineage>
        <taxon>Bacteria</taxon>
        <taxon>Bacillati</taxon>
        <taxon>Chloroflexota</taxon>
        <taxon>Candidatus Thermofontia</taxon>
        <taxon>Candidatus Thermofonsia Clade 3</taxon>
    </lineage>
</organism>
<evidence type="ECO:0000256" key="3">
    <source>
        <dbReference type="ARBA" id="ARBA00023002"/>
    </source>
</evidence>
<keyword evidence="2" id="KW-0862">Zinc</keyword>
<evidence type="ECO:0000256" key="2">
    <source>
        <dbReference type="ARBA" id="ARBA00022833"/>
    </source>
</evidence>
<protein>
    <submittedName>
        <fullName evidence="5">Galactitol-1-phosphate 5-dehydrogenase</fullName>
    </submittedName>
</protein>
<comment type="caution">
    <text evidence="5">The sequence shown here is derived from an EMBL/GenBank/DDBJ whole genome shotgun (WGS) entry which is preliminary data.</text>
</comment>
<keyword evidence="3" id="KW-0560">Oxidoreductase</keyword>
<evidence type="ECO:0000313" key="6">
    <source>
        <dbReference type="Proteomes" id="UP000230790"/>
    </source>
</evidence>
<reference evidence="5 6" key="1">
    <citation type="submission" date="2017-11" db="EMBL/GenBank/DDBJ databases">
        <title>Evolution of Phototrophy in the Chloroflexi Phylum Driven by Horizontal Gene Transfer.</title>
        <authorList>
            <person name="Ward L.M."/>
            <person name="Hemp J."/>
            <person name="Shih P.M."/>
            <person name="Mcglynn S.E."/>
            <person name="Fischer W."/>
        </authorList>
    </citation>
    <scope>NUCLEOTIDE SEQUENCE [LARGE SCALE GENOMIC DNA]</scope>
    <source>
        <strain evidence="5">JP3_7</strain>
    </source>
</reference>
<dbReference type="InterPro" id="IPR050129">
    <property type="entry name" value="Zn_alcohol_dh"/>
</dbReference>
<dbReference type="SUPFAM" id="SSF51735">
    <property type="entry name" value="NAD(P)-binding Rossmann-fold domains"/>
    <property type="match status" value="1"/>
</dbReference>
<dbReference type="GO" id="GO:0046872">
    <property type="term" value="F:metal ion binding"/>
    <property type="evidence" value="ECO:0007669"/>
    <property type="project" value="UniProtKB-KW"/>
</dbReference>
<sequence>MKCLLYPAWDTLEIAEQPRPVLAEGEALVKVAAVGVCGSELEAFRHRNPRRTPPLVMGHEFCGEIVALHPSASNVGWRVGDRVVCNALVPCGQCVRCKRGDPHLCARRQIFGMHRPGAFAEYVNVPLRVLIPWPDGMPAEHAALAEPLGNGVHMVNLVKDLRPRTVLVIGAGPIGLLAQQAFQALLGVTTYAADLSDVRLTVARRVGAAQVFNPREVDVVQAVRDLTDGEGVDVVIDAVGAAVTKKQSVQAAQPGGAAVWIGLHENTLTSFDTYDVTLSERRVLGTYAARLEEMQTALELMAAGKVDVSSWPEVFPLERGVEAFRRMLAAQGNDIKAIIKP</sequence>
<dbReference type="PANTHER" id="PTHR43401">
    <property type="entry name" value="L-THREONINE 3-DEHYDROGENASE"/>
    <property type="match status" value="1"/>
</dbReference>
<gene>
    <name evidence="5" type="ORF">CUN48_07575</name>
</gene>
<dbReference type="Gene3D" id="3.40.50.720">
    <property type="entry name" value="NAD(P)-binding Rossmann-like Domain"/>
    <property type="match status" value="1"/>
</dbReference>
<name>A0A2M8QD24_9CHLR</name>
<dbReference type="SMART" id="SM00829">
    <property type="entry name" value="PKS_ER"/>
    <property type="match status" value="1"/>
</dbReference>
<dbReference type="EMBL" id="PGTN01000039">
    <property type="protein sequence ID" value="PJF47668.1"/>
    <property type="molecule type" value="Genomic_DNA"/>
</dbReference>
<feature type="domain" description="Enoyl reductase (ER)" evidence="4">
    <location>
        <begin position="10"/>
        <end position="339"/>
    </location>
</feature>
<dbReference type="Pfam" id="PF00107">
    <property type="entry name" value="ADH_zinc_N"/>
    <property type="match status" value="1"/>
</dbReference>
<dbReference type="Pfam" id="PF08240">
    <property type="entry name" value="ADH_N"/>
    <property type="match status" value="1"/>
</dbReference>
<accession>A0A2M8QD24</accession>
<keyword evidence="1" id="KW-0479">Metal-binding</keyword>
<evidence type="ECO:0000313" key="5">
    <source>
        <dbReference type="EMBL" id="PJF47668.1"/>
    </source>
</evidence>
<dbReference type="AlphaFoldDB" id="A0A2M8QD24"/>
<dbReference type="InterPro" id="IPR013149">
    <property type="entry name" value="ADH-like_C"/>
</dbReference>
<dbReference type="SUPFAM" id="SSF50129">
    <property type="entry name" value="GroES-like"/>
    <property type="match status" value="1"/>
</dbReference>
<dbReference type="InterPro" id="IPR020843">
    <property type="entry name" value="ER"/>
</dbReference>
<dbReference type="InterPro" id="IPR013154">
    <property type="entry name" value="ADH-like_N"/>
</dbReference>
<dbReference type="PANTHER" id="PTHR43401:SF2">
    <property type="entry name" value="L-THREONINE 3-DEHYDROGENASE"/>
    <property type="match status" value="1"/>
</dbReference>
<proteinExistence type="predicted"/>